<evidence type="ECO:0000313" key="2">
    <source>
        <dbReference type="EMBL" id="ATI43486.1"/>
    </source>
</evidence>
<proteinExistence type="predicted"/>
<dbReference type="AlphaFoldDB" id="A0A291M3E4"/>
<keyword evidence="3" id="KW-1185">Reference proteome</keyword>
<gene>
    <name evidence="2" type="ORF">CBW24_14460</name>
</gene>
<reference evidence="2 3" key="1">
    <citation type="submission" date="2017-05" db="EMBL/GenBank/DDBJ databases">
        <title>Comparative genomic and metabolic analysis of manganese-oxidizing mechanisms in Celeribater manganoxidans DY25T: its adaption to the environment of polymetallic nodule.</title>
        <authorList>
            <person name="Wang X."/>
        </authorList>
    </citation>
    <scope>NUCLEOTIDE SEQUENCE [LARGE SCALE GENOMIC DNA]</scope>
    <source>
        <strain evidence="2 3">DY25</strain>
    </source>
</reference>
<dbReference type="InterPro" id="IPR002881">
    <property type="entry name" value="DUF58"/>
</dbReference>
<dbReference type="EMBL" id="CP021404">
    <property type="protein sequence ID" value="ATI43486.1"/>
    <property type="molecule type" value="Genomic_DNA"/>
</dbReference>
<evidence type="ECO:0000313" key="3">
    <source>
        <dbReference type="Proteomes" id="UP000219050"/>
    </source>
</evidence>
<name>A0A291M3E4_9RHOB</name>
<dbReference type="PANTHER" id="PTHR33608">
    <property type="entry name" value="BLL2464 PROTEIN"/>
    <property type="match status" value="1"/>
</dbReference>
<evidence type="ECO:0000259" key="1">
    <source>
        <dbReference type="Pfam" id="PF01882"/>
    </source>
</evidence>
<feature type="domain" description="DUF58" evidence="1">
    <location>
        <begin position="51"/>
        <end position="251"/>
    </location>
</feature>
<dbReference type="RefSeq" id="WP_097374259.1">
    <property type="nucleotide sequence ID" value="NZ_CP021404.1"/>
</dbReference>
<protein>
    <submittedName>
        <fullName evidence="2">DUF58 domain-containing protein</fullName>
    </submittedName>
</protein>
<dbReference type="OrthoDB" id="9794556at2"/>
<organism evidence="2 3">
    <name type="scientific">Pacificitalea manganoxidans</name>
    <dbReference type="NCBI Taxonomy" id="1411902"/>
    <lineage>
        <taxon>Bacteria</taxon>
        <taxon>Pseudomonadati</taxon>
        <taxon>Pseudomonadota</taxon>
        <taxon>Alphaproteobacteria</taxon>
        <taxon>Rhodobacterales</taxon>
        <taxon>Paracoccaceae</taxon>
        <taxon>Pacificitalea</taxon>
    </lineage>
</organism>
<accession>A0A291M3E4</accession>
<dbReference type="KEGG" id="cmag:CBW24_14460"/>
<sequence>MQQSSAHLRSRAEGLASSLPPLLADAQQLAATVVLGAHGRRRSGTGDEFWQYRPMTVGDEARMIDWRRSARSDGHFVREREWQAAQSVMIWVDDAQSMAFTGDPNRALKSDRARLLALAMSVLLVDGGERVGLSHTGQPPRSGPVQLIRIAEALTSDRDTPEYGAPETRGLPPGCRCVFLSDFMGDMAPVEAAMAKAADRGVRGAMLQILDPVEEAFPYDGRTIFESIGGTIRHETLKAGDLRDRYLERLAARKDRLDMLTRQTGWHYSVHHTDHTAQSALLWLYAALERGR</sequence>
<dbReference type="PANTHER" id="PTHR33608:SF6">
    <property type="entry name" value="BLL2464 PROTEIN"/>
    <property type="match status" value="1"/>
</dbReference>
<dbReference type="Pfam" id="PF01882">
    <property type="entry name" value="DUF58"/>
    <property type="match status" value="1"/>
</dbReference>
<dbReference type="Proteomes" id="UP000219050">
    <property type="component" value="Chromosome"/>
</dbReference>